<accession>A0A484LDL3</accession>
<proteinExistence type="inferred from homology"/>
<dbReference type="InterPro" id="IPR005818">
    <property type="entry name" value="Histone_H1/H5_H15"/>
</dbReference>
<evidence type="ECO:0000256" key="4">
    <source>
        <dbReference type="ARBA" id="ARBA00022737"/>
    </source>
</evidence>
<gene>
    <name evidence="18" type="ORF">CCAM_LOCUS16308</name>
</gene>
<comment type="similarity">
    <text evidence="11">Belongs to the MS5 protein family.</text>
</comment>
<evidence type="ECO:0000256" key="8">
    <source>
        <dbReference type="ARBA" id="ARBA00023125"/>
    </source>
</evidence>
<dbReference type="PROSITE" id="PS51504">
    <property type="entry name" value="H15"/>
    <property type="match status" value="1"/>
</dbReference>
<dbReference type="InterPro" id="IPR017930">
    <property type="entry name" value="Myb_dom"/>
</dbReference>
<dbReference type="OrthoDB" id="608866at2759"/>
<feature type="region of interest" description="Disordered" evidence="14">
    <location>
        <begin position="634"/>
        <end position="659"/>
    </location>
</feature>
<evidence type="ECO:0000313" key="18">
    <source>
        <dbReference type="EMBL" id="VFQ74532.1"/>
    </source>
</evidence>
<evidence type="ECO:0000256" key="6">
    <source>
        <dbReference type="ARBA" id="ARBA00023015"/>
    </source>
</evidence>
<dbReference type="GO" id="GO:0010597">
    <property type="term" value="P:green leaf volatile biosynthetic process"/>
    <property type="evidence" value="ECO:0007669"/>
    <property type="project" value="UniProtKB-ARBA"/>
</dbReference>
<evidence type="ECO:0000256" key="5">
    <source>
        <dbReference type="ARBA" id="ARBA00022803"/>
    </source>
</evidence>
<feature type="repeat" description="TPR" evidence="13">
    <location>
        <begin position="481"/>
        <end position="514"/>
    </location>
</feature>
<evidence type="ECO:0000259" key="16">
    <source>
        <dbReference type="PROSITE" id="PS51294"/>
    </source>
</evidence>
<feature type="compositionally biased region" description="Low complexity" evidence="14">
    <location>
        <begin position="634"/>
        <end position="653"/>
    </location>
</feature>
<evidence type="ECO:0000256" key="9">
    <source>
        <dbReference type="ARBA" id="ARBA00023163"/>
    </source>
</evidence>
<sequence length="775" mass="87383">MGNPKQKWTSEEEEALRAGVAKHGAGKWKNIQKDPEFYHLLHSRSNIDLKDKWRNLNVSANAQGGPRDKSRTPKPKANPEVPITPVPSAPTVHASPTPLLHDATDATAVDNTKCLLDGKTASKYNSMVYEALTTLKDPNGCDVSTIINFIEKRHEVPQNFRRLLGSRLRRLLQQEKLEKVGNCYRIKKEFLHGASPTPTPTPTSAPIPKQESRLKEEVQHTSYLGNTLEEAAIEAARRIVEAENKSFVAAEAVRDAEKASRMAEDNECLYQVAKDIYDKYYYFLSGISRRRRSEMLAEEIPANFRGFYTPPPKRSSYHFPSPATQTRPPHPHSAGCKEELFHVLHKVPAGDSPYVRAKHVQLIEKDPSRAISLFWAAINSGDKVDSALKDMAVVMKQLNRSDEAIEAIKSFRHLSPAHSQESIDNILLELYKKSGRFEDEINLLEHKLKNIEESMAFGRRTTKIVRSQGKKTEITLNKEYSRLLGNLAWAYMQINNFKLAEENYRKALSLEPDKNKQCNLAICLMHMNNIAEAKFLLQSIRASSSQDREEMSDSCCKSLDRATEMLSELEQKPSGICLGRKHGCPVSGRGSPRTSAWSSRASRRLHFEKPNFKTRSHFRDGNWRRDPKCNLPISLDASEASSPSPSTSGSRKSGFFPSTAKEKMQKSWADIVEEGGGGNDENEEFLVTGRVETLDINGGYYTQPEEITKHHSKCFDTSFVGGSSSAWHKELNFDGMDSLALPPQMRDFATATEMPLRKLKQRNNNRLQVFQDITP</sequence>
<dbReference type="Gene3D" id="1.25.40.10">
    <property type="entry name" value="Tetratricopeptide repeat domain"/>
    <property type="match status" value="1"/>
</dbReference>
<protein>
    <recommendedName>
        <fullName evidence="12">MYB transcription factor</fullName>
    </recommendedName>
</protein>
<feature type="domain" description="H15" evidence="17">
    <location>
        <begin position="120"/>
        <end position="188"/>
    </location>
</feature>
<dbReference type="PROSITE" id="PS50005">
    <property type="entry name" value="TPR"/>
    <property type="match status" value="1"/>
</dbReference>
<evidence type="ECO:0000259" key="15">
    <source>
        <dbReference type="PROSITE" id="PS50090"/>
    </source>
</evidence>
<organism evidence="18 19">
    <name type="scientific">Cuscuta campestris</name>
    <dbReference type="NCBI Taxonomy" id="132261"/>
    <lineage>
        <taxon>Eukaryota</taxon>
        <taxon>Viridiplantae</taxon>
        <taxon>Streptophyta</taxon>
        <taxon>Embryophyta</taxon>
        <taxon>Tracheophyta</taxon>
        <taxon>Spermatophyta</taxon>
        <taxon>Magnoliopsida</taxon>
        <taxon>eudicotyledons</taxon>
        <taxon>Gunneridae</taxon>
        <taxon>Pentapetalae</taxon>
        <taxon>asterids</taxon>
        <taxon>lamiids</taxon>
        <taxon>Solanales</taxon>
        <taxon>Convolvulaceae</taxon>
        <taxon>Cuscuteae</taxon>
        <taxon>Cuscuta</taxon>
        <taxon>Cuscuta subgen. Grammica</taxon>
        <taxon>Cuscuta sect. Cleistogrammica</taxon>
    </lineage>
</organism>
<dbReference type="PANTHER" id="PTHR36326">
    <property type="entry name" value="PROTEIN POLLENLESS 3-LIKE 2"/>
    <property type="match status" value="1"/>
</dbReference>
<dbReference type="SMART" id="SM00526">
    <property type="entry name" value="H15"/>
    <property type="match status" value="1"/>
</dbReference>
<evidence type="ECO:0000256" key="12">
    <source>
        <dbReference type="ARBA" id="ARBA00032813"/>
    </source>
</evidence>
<dbReference type="Pfam" id="PF00249">
    <property type="entry name" value="Myb_DNA-binding"/>
    <property type="match status" value="1"/>
</dbReference>
<keyword evidence="4" id="KW-0677">Repeat</keyword>
<dbReference type="PROSITE" id="PS51294">
    <property type="entry name" value="HTH_MYB"/>
    <property type="match status" value="1"/>
</dbReference>
<keyword evidence="9" id="KW-0804">Transcription</keyword>
<dbReference type="InterPro" id="IPR036390">
    <property type="entry name" value="WH_DNA-bd_sf"/>
</dbReference>
<feature type="region of interest" description="Disordered" evidence="14">
    <location>
        <begin position="191"/>
        <end position="211"/>
    </location>
</feature>
<dbReference type="InterPro" id="IPR019734">
    <property type="entry name" value="TPR_rpt"/>
</dbReference>
<evidence type="ECO:0000256" key="13">
    <source>
        <dbReference type="PROSITE-ProRule" id="PRU00339"/>
    </source>
</evidence>
<dbReference type="InterPro" id="IPR011990">
    <property type="entry name" value="TPR-like_helical_dom_sf"/>
</dbReference>
<keyword evidence="6" id="KW-0805">Transcription regulation</keyword>
<dbReference type="Gene3D" id="1.10.246.220">
    <property type="match status" value="1"/>
</dbReference>
<keyword evidence="3" id="KW-0158">Chromosome</keyword>
<dbReference type="CDD" id="cd11660">
    <property type="entry name" value="SANT_TRF"/>
    <property type="match status" value="1"/>
</dbReference>
<evidence type="ECO:0000256" key="3">
    <source>
        <dbReference type="ARBA" id="ARBA00022454"/>
    </source>
</evidence>
<dbReference type="GO" id="GO:0000786">
    <property type="term" value="C:nucleosome"/>
    <property type="evidence" value="ECO:0007669"/>
    <property type="project" value="InterPro"/>
</dbReference>
<dbReference type="SMART" id="SM00028">
    <property type="entry name" value="TPR"/>
    <property type="match status" value="1"/>
</dbReference>
<dbReference type="Proteomes" id="UP000595140">
    <property type="component" value="Unassembled WGS sequence"/>
</dbReference>
<dbReference type="InterPro" id="IPR001005">
    <property type="entry name" value="SANT/Myb"/>
</dbReference>
<dbReference type="Pfam" id="PF00538">
    <property type="entry name" value="Linker_histone"/>
    <property type="match status" value="1"/>
</dbReference>
<evidence type="ECO:0000256" key="2">
    <source>
        <dbReference type="ARBA" id="ARBA00004604"/>
    </source>
</evidence>
<evidence type="ECO:0000256" key="10">
    <source>
        <dbReference type="ARBA" id="ARBA00023242"/>
    </source>
</evidence>
<keyword evidence="7" id="KW-0175">Coiled coil</keyword>
<dbReference type="GO" id="GO:0005730">
    <property type="term" value="C:nucleolus"/>
    <property type="evidence" value="ECO:0007669"/>
    <property type="project" value="UniProtKB-SubCell"/>
</dbReference>
<name>A0A484LDL3_9ASTE</name>
<dbReference type="PANTHER" id="PTHR36326:SF4">
    <property type="entry name" value="PROTEIN POLLENLESS 3-LIKE 1"/>
    <property type="match status" value="1"/>
</dbReference>
<keyword evidence="19" id="KW-1185">Reference proteome</keyword>
<comment type="subcellular location">
    <subcellularLocation>
        <location evidence="1">Chromosome</location>
    </subcellularLocation>
    <subcellularLocation>
        <location evidence="2">Nucleus</location>
        <location evidence="2">Nucleolus</location>
    </subcellularLocation>
</comment>
<evidence type="ECO:0000256" key="11">
    <source>
        <dbReference type="ARBA" id="ARBA00025750"/>
    </source>
</evidence>
<dbReference type="SUPFAM" id="SSF46689">
    <property type="entry name" value="Homeodomain-like"/>
    <property type="match status" value="1"/>
</dbReference>
<dbReference type="InterPro" id="IPR009057">
    <property type="entry name" value="Homeodomain-like_sf"/>
</dbReference>
<dbReference type="InterPro" id="IPR044961">
    <property type="entry name" value="MS5/SDI1"/>
</dbReference>
<evidence type="ECO:0000256" key="1">
    <source>
        <dbReference type="ARBA" id="ARBA00004286"/>
    </source>
</evidence>
<evidence type="ECO:0000313" key="19">
    <source>
        <dbReference type="Proteomes" id="UP000595140"/>
    </source>
</evidence>
<keyword evidence="8" id="KW-0238">DNA-binding</keyword>
<dbReference type="GO" id="GO:0006334">
    <property type="term" value="P:nucleosome assembly"/>
    <property type="evidence" value="ECO:0007669"/>
    <property type="project" value="InterPro"/>
</dbReference>
<dbReference type="PROSITE" id="PS50090">
    <property type="entry name" value="MYB_LIKE"/>
    <property type="match status" value="1"/>
</dbReference>
<reference evidence="18 19" key="1">
    <citation type="submission" date="2018-04" db="EMBL/GenBank/DDBJ databases">
        <authorList>
            <person name="Vogel A."/>
        </authorList>
    </citation>
    <scope>NUCLEOTIDE SEQUENCE [LARGE SCALE GENOMIC DNA]</scope>
</reference>
<evidence type="ECO:0000256" key="7">
    <source>
        <dbReference type="ARBA" id="ARBA00023054"/>
    </source>
</evidence>
<dbReference type="GO" id="GO:0000976">
    <property type="term" value="F:transcription cis-regulatory region binding"/>
    <property type="evidence" value="ECO:0007669"/>
    <property type="project" value="UniProtKB-ARBA"/>
</dbReference>
<dbReference type="SUPFAM" id="SSF48452">
    <property type="entry name" value="TPR-like"/>
    <property type="match status" value="1"/>
</dbReference>
<feature type="domain" description="Myb-like" evidence="15">
    <location>
        <begin position="5"/>
        <end position="57"/>
    </location>
</feature>
<dbReference type="EMBL" id="OOIL02001339">
    <property type="protein sequence ID" value="VFQ74532.1"/>
    <property type="molecule type" value="Genomic_DNA"/>
</dbReference>
<dbReference type="AlphaFoldDB" id="A0A484LDL3"/>
<dbReference type="Gene3D" id="1.10.10.10">
    <property type="entry name" value="Winged helix-like DNA-binding domain superfamily/Winged helix DNA-binding domain"/>
    <property type="match status" value="1"/>
</dbReference>
<keyword evidence="10" id="KW-0539">Nucleus</keyword>
<dbReference type="InterPro" id="IPR036388">
    <property type="entry name" value="WH-like_DNA-bd_sf"/>
</dbReference>
<dbReference type="SMART" id="SM00717">
    <property type="entry name" value="SANT"/>
    <property type="match status" value="1"/>
</dbReference>
<feature type="region of interest" description="Disordered" evidence="14">
    <location>
        <begin position="58"/>
        <end position="89"/>
    </location>
</feature>
<keyword evidence="5 13" id="KW-0802">TPR repeat</keyword>
<feature type="domain" description="HTH myb-type" evidence="16">
    <location>
        <begin position="1"/>
        <end position="61"/>
    </location>
</feature>
<dbReference type="SUPFAM" id="SSF46785">
    <property type="entry name" value="Winged helix' DNA-binding domain"/>
    <property type="match status" value="1"/>
</dbReference>
<evidence type="ECO:0000259" key="17">
    <source>
        <dbReference type="PROSITE" id="PS51504"/>
    </source>
</evidence>
<evidence type="ECO:0000256" key="14">
    <source>
        <dbReference type="SAM" id="MobiDB-lite"/>
    </source>
</evidence>
<dbReference type="FunFam" id="1.10.10.60:FF:000168">
    <property type="entry name" value="Telomere repeat-binding factor 1"/>
    <property type="match status" value="1"/>
</dbReference>
<dbReference type="Pfam" id="PF00515">
    <property type="entry name" value="TPR_1"/>
    <property type="match status" value="1"/>
</dbReference>